<comment type="caution">
    <text evidence="1">The sequence shown here is derived from an EMBL/GenBank/DDBJ whole genome shotgun (WGS) entry which is preliminary data.</text>
</comment>
<dbReference type="EMBL" id="BJWL01000021">
    <property type="protein sequence ID" value="GFZ09725.1"/>
    <property type="molecule type" value="Genomic_DNA"/>
</dbReference>
<evidence type="ECO:0000313" key="2">
    <source>
        <dbReference type="Proteomes" id="UP000585474"/>
    </source>
</evidence>
<accession>A0A7J0GG22</accession>
<organism evidence="1 2">
    <name type="scientific">Actinidia rufa</name>
    <dbReference type="NCBI Taxonomy" id="165716"/>
    <lineage>
        <taxon>Eukaryota</taxon>
        <taxon>Viridiplantae</taxon>
        <taxon>Streptophyta</taxon>
        <taxon>Embryophyta</taxon>
        <taxon>Tracheophyta</taxon>
        <taxon>Spermatophyta</taxon>
        <taxon>Magnoliopsida</taxon>
        <taxon>eudicotyledons</taxon>
        <taxon>Gunneridae</taxon>
        <taxon>Pentapetalae</taxon>
        <taxon>asterids</taxon>
        <taxon>Ericales</taxon>
        <taxon>Actinidiaceae</taxon>
        <taxon>Actinidia</taxon>
    </lineage>
</organism>
<reference evidence="1 2" key="1">
    <citation type="submission" date="2019-07" db="EMBL/GenBank/DDBJ databases">
        <title>De Novo Assembly of kiwifruit Actinidia rufa.</title>
        <authorList>
            <person name="Sugita-Konishi S."/>
            <person name="Sato K."/>
            <person name="Mori E."/>
            <person name="Abe Y."/>
            <person name="Kisaki G."/>
            <person name="Hamano K."/>
            <person name="Suezawa K."/>
            <person name="Otani M."/>
            <person name="Fukuda T."/>
            <person name="Manabe T."/>
            <person name="Gomi K."/>
            <person name="Tabuchi M."/>
            <person name="Akimitsu K."/>
            <person name="Kataoka I."/>
        </authorList>
    </citation>
    <scope>NUCLEOTIDE SEQUENCE [LARGE SCALE GENOMIC DNA]</scope>
    <source>
        <strain evidence="2">cv. Fuchu</strain>
    </source>
</reference>
<dbReference type="AlphaFoldDB" id="A0A7J0GG22"/>
<protein>
    <submittedName>
        <fullName evidence="1">Uncharacterized protein</fullName>
    </submittedName>
</protein>
<keyword evidence="2" id="KW-1185">Reference proteome</keyword>
<name>A0A7J0GG22_9ERIC</name>
<dbReference type="Proteomes" id="UP000585474">
    <property type="component" value="Unassembled WGS sequence"/>
</dbReference>
<gene>
    <name evidence="1" type="ORF">Acr_21g0003240</name>
</gene>
<evidence type="ECO:0000313" key="1">
    <source>
        <dbReference type="EMBL" id="GFZ09725.1"/>
    </source>
</evidence>
<proteinExistence type="predicted"/>
<sequence>MELVGILLNHLSSRSPKLKENALHISVPWWLHNAIIYPYRLICNIRKPKVLGYHNLSIYSIYYPMTVMALSLRSSRPLGFGCPVFCPERPIATL</sequence>